<evidence type="ECO:0000259" key="1">
    <source>
        <dbReference type="Pfam" id="PF07393"/>
    </source>
</evidence>
<feature type="domain" description="Exocyst complex component Sec10-like alpha-helical bundle" evidence="1">
    <location>
        <begin position="232"/>
        <end position="774"/>
    </location>
</feature>
<name>A0AAN8A9B6_9SACH</name>
<dbReference type="PANTHER" id="PTHR12100">
    <property type="entry name" value="SEC10"/>
    <property type="match status" value="1"/>
</dbReference>
<organism evidence="2 3">
    <name type="scientific">Arxiozyma heterogenica</name>
    <dbReference type="NCBI Taxonomy" id="278026"/>
    <lineage>
        <taxon>Eukaryota</taxon>
        <taxon>Fungi</taxon>
        <taxon>Dikarya</taxon>
        <taxon>Ascomycota</taxon>
        <taxon>Saccharomycotina</taxon>
        <taxon>Saccharomycetes</taxon>
        <taxon>Saccharomycetales</taxon>
        <taxon>Saccharomycetaceae</taxon>
        <taxon>Arxiozyma</taxon>
    </lineage>
</organism>
<keyword evidence="3" id="KW-1185">Reference proteome</keyword>
<dbReference type="GO" id="GO:0006887">
    <property type="term" value="P:exocytosis"/>
    <property type="evidence" value="ECO:0007669"/>
    <property type="project" value="TreeGrafter"/>
</dbReference>
<comment type="caution">
    <text evidence="2">The sequence shown here is derived from an EMBL/GenBank/DDBJ whole genome shotgun (WGS) entry which is preliminary data.</text>
</comment>
<dbReference type="GO" id="GO:0006893">
    <property type="term" value="P:Golgi to plasma membrane transport"/>
    <property type="evidence" value="ECO:0007669"/>
    <property type="project" value="TreeGrafter"/>
</dbReference>
<dbReference type="PANTHER" id="PTHR12100:SF1">
    <property type="entry name" value="RECYCLIN-1"/>
    <property type="match status" value="1"/>
</dbReference>
<accession>A0AAN8A9B6</accession>
<dbReference type="GO" id="GO:0000145">
    <property type="term" value="C:exocyst"/>
    <property type="evidence" value="ECO:0007669"/>
    <property type="project" value="TreeGrafter"/>
</dbReference>
<dbReference type="InterPro" id="IPR009976">
    <property type="entry name" value="Sec10-like"/>
</dbReference>
<dbReference type="AlphaFoldDB" id="A0AAN8A9B6"/>
<dbReference type="Proteomes" id="UP001306508">
    <property type="component" value="Unassembled WGS sequence"/>
</dbReference>
<evidence type="ECO:0000313" key="2">
    <source>
        <dbReference type="EMBL" id="KAK5781691.1"/>
    </source>
</evidence>
<dbReference type="Pfam" id="PF07393">
    <property type="entry name" value="Sec10_HB"/>
    <property type="match status" value="1"/>
</dbReference>
<protein>
    <recommendedName>
        <fullName evidence="1">Exocyst complex component Sec10-like alpha-helical bundle domain-containing protein</fullName>
    </recommendedName>
</protein>
<dbReference type="EMBL" id="JAWIZZ010000031">
    <property type="protein sequence ID" value="KAK5781691.1"/>
    <property type="molecule type" value="Genomic_DNA"/>
</dbReference>
<gene>
    <name evidence="2" type="ORF">RI543_000877</name>
</gene>
<reference evidence="3" key="1">
    <citation type="submission" date="2023-07" db="EMBL/GenBank/DDBJ databases">
        <title>A draft genome of Kazachstania heterogenica Y-27499.</title>
        <authorList>
            <person name="Donic C."/>
            <person name="Kralova J.S."/>
            <person name="Fidel L."/>
            <person name="Ben-Dor S."/>
            <person name="Jung S."/>
        </authorList>
    </citation>
    <scope>NUCLEOTIDE SEQUENCE [LARGE SCALE GENOMIC DNA]</scope>
    <source>
        <strain evidence="3">Y27499</strain>
    </source>
</reference>
<evidence type="ECO:0000313" key="3">
    <source>
        <dbReference type="Proteomes" id="UP001306508"/>
    </source>
</evidence>
<dbReference type="InterPro" id="IPR048627">
    <property type="entry name" value="Sec10_HB"/>
</dbReference>
<sequence length="789" mass="92019">MENLLKVKSIVSNIANCLRPEDYVRFKTVNKQVYYEHLDEEFEQEYFSLRLTLMGLIVTVEKNNGTYALIDSNDLKTLTPVNTFNKLTSCDIHNAKNCFIQVYKVFSIYCDKLYNNSLTNFFPPPFDTDPVVQSEILSNIKKFNKCNIIDPSYYQETVTNFNILKELFVNSCLNEMENNFNAHNYDVVGKFIRILLQTDEQNISIDFFNSKIEYPKLTVNDIQLTVENIPKIWAPLKQHLKETIEMIDIFFEDKYSMVPIFYENFVQQTILEGINELLELSDSNQNNDTEFLTFFPSVYFECVKACCIELPDSINGSMNLPKGKTYQQSLNELLNIYLEPYVVRYLNLSTGQFEKDLERQFKNFKIEQENKIETDLLNMTTKEQTDSEDQSMESLKKNDSENKINFLESFTKVFRITNTKKEDNEEKLNDNLINLMNTNLQNIKKLINLELCYNIVQQAHNKVDTILSFQCIPQLGPLINAKCEEIFKILITVMNRNHVTPAFEKAIDLLDEYDITDQNTFDTENIEQSVKPLINFAELINIGDIILQMISIFFNNVMVKKQIIDNKNSNKKNIWQNQVLQTKKNFETTLDNFVADGLNIGINKLLDQIKLVFNTSQLPTDYYPPPNDPPRDTIPTKCAKMIIEILSNHCFLLTGATDKGTIDVYQQEIGRRFFIVLVEHIKRQIISTKGAIQLICDVNYYYDFINNRLKQKNVVPYFQGLKNICSLYLIDSKDSKELGKLICDLGKFQGIFTQEEIYEFVQRRQDWIAVKREVQKVMYGFGVKDCVIM</sequence>
<proteinExistence type="predicted"/>